<dbReference type="OrthoDB" id="9812763at2"/>
<evidence type="ECO:0000313" key="1">
    <source>
        <dbReference type="EMBL" id="RZT02102.1"/>
    </source>
</evidence>
<dbReference type="RefSeq" id="WP_130432188.1">
    <property type="nucleotide sequence ID" value="NZ_SGXF01000001.1"/>
</dbReference>
<evidence type="ECO:0000313" key="2">
    <source>
        <dbReference type="Proteomes" id="UP000292927"/>
    </source>
</evidence>
<organism evidence="1 2">
    <name type="scientific">Cuneatibacter caecimuris</name>
    <dbReference type="NCBI Taxonomy" id="1796618"/>
    <lineage>
        <taxon>Bacteria</taxon>
        <taxon>Bacillati</taxon>
        <taxon>Bacillota</taxon>
        <taxon>Clostridia</taxon>
        <taxon>Lachnospirales</taxon>
        <taxon>Lachnospiraceae</taxon>
        <taxon>Cuneatibacter</taxon>
    </lineage>
</organism>
<accession>A0A4Q7PMH8</accession>
<dbReference type="Proteomes" id="UP000292927">
    <property type="component" value="Unassembled WGS sequence"/>
</dbReference>
<sequence length="189" mass="20954">MLEYLKMTGYKADVVEKLSSVLGTSKQDSLRIFSLLLSDSLPFRGRNLIESHESGDAQNLLADSGLYYINIKISALNLLALLLDIAVTKGAFAAGLQIAGTDMRGIVKLSPEKGETCVVRESLCAREQTVSLDLFKANGGECVNNDLPCHFRKESVCKCQNSDIEKILTRLEELNVYERQENGTYRLNM</sequence>
<name>A0A4Q7PMH8_9FIRM</name>
<proteinExistence type="predicted"/>
<dbReference type="AlphaFoldDB" id="A0A4Q7PMH8"/>
<protein>
    <submittedName>
        <fullName evidence="1">Uncharacterized protein</fullName>
    </submittedName>
</protein>
<gene>
    <name evidence="1" type="ORF">EV209_0207</name>
</gene>
<keyword evidence="2" id="KW-1185">Reference proteome</keyword>
<dbReference type="EMBL" id="SGXF01000001">
    <property type="protein sequence ID" value="RZT02102.1"/>
    <property type="molecule type" value="Genomic_DNA"/>
</dbReference>
<reference evidence="1 2" key="1">
    <citation type="submission" date="2019-02" db="EMBL/GenBank/DDBJ databases">
        <title>Genomic Encyclopedia of Type Strains, Phase IV (KMG-IV): sequencing the most valuable type-strain genomes for metagenomic binning, comparative biology and taxonomic classification.</title>
        <authorList>
            <person name="Goeker M."/>
        </authorList>
    </citation>
    <scope>NUCLEOTIDE SEQUENCE [LARGE SCALE GENOMIC DNA]</scope>
    <source>
        <strain evidence="1 2">DSM 29486</strain>
    </source>
</reference>
<comment type="caution">
    <text evidence="1">The sequence shown here is derived from an EMBL/GenBank/DDBJ whole genome shotgun (WGS) entry which is preliminary data.</text>
</comment>